<reference evidence="1 2" key="1">
    <citation type="submission" date="2019-06" db="EMBL/GenBank/DDBJ databases">
        <title>Rhizobium sp. CL12 isolated from roots of soybean.</title>
        <authorList>
            <person name="Wang C."/>
        </authorList>
    </citation>
    <scope>NUCLEOTIDE SEQUENCE [LARGE SCALE GENOMIC DNA]</scope>
    <source>
        <strain evidence="1 2">CL12</strain>
    </source>
</reference>
<comment type="caution">
    <text evidence="1">The sequence shown here is derived from an EMBL/GenBank/DDBJ whole genome shotgun (WGS) entry which is preliminary data.</text>
</comment>
<sequence>MTLRTLLLSFSVATLWGLVSTWPVLAEEKLAWHGWSGDGAAQLVYGVAESDHVLLSFACEQTGSPIRFVYPYEPEQPKNGGLYDVTLKAGKQTLSLKTTGTRLEMDDLFILEADMPAGANLVALLTAGKTLSLTVGKDLTEVPLQGAATAGSALFEICGR</sequence>
<evidence type="ECO:0000313" key="1">
    <source>
        <dbReference type="EMBL" id="TPP10092.1"/>
    </source>
</evidence>
<dbReference type="OrthoDB" id="7596208at2"/>
<organism evidence="1 2">
    <name type="scientific">Rhizobium glycinendophyticum</name>
    <dbReference type="NCBI Taxonomy" id="2589807"/>
    <lineage>
        <taxon>Bacteria</taxon>
        <taxon>Pseudomonadati</taxon>
        <taxon>Pseudomonadota</taxon>
        <taxon>Alphaproteobacteria</taxon>
        <taxon>Hyphomicrobiales</taxon>
        <taxon>Rhizobiaceae</taxon>
        <taxon>Rhizobium/Agrobacterium group</taxon>
        <taxon>Rhizobium</taxon>
    </lineage>
</organism>
<protein>
    <recommendedName>
        <fullName evidence="3">Invasion associated locus B family protein</fullName>
    </recommendedName>
</protein>
<name>A0A504UY37_9HYPH</name>
<accession>A0A504UY37</accession>
<gene>
    <name evidence="1" type="ORF">FJQ55_04250</name>
</gene>
<keyword evidence="2" id="KW-1185">Reference proteome</keyword>
<evidence type="ECO:0008006" key="3">
    <source>
        <dbReference type="Google" id="ProtNLM"/>
    </source>
</evidence>
<proteinExistence type="predicted"/>
<dbReference type="RefSeq" id="WP_140826449.1">
    <property type="nucleotide sequence ID" value="NZ_VFYP01000001.1"/>
</dbReference>
<dbReference type="EMBL" id="VFYP01000001">
    <property type="protein sequence ID" value="TPP10092.1"/>
    <property type="molecule type" value="Genomic_DNA"/>
</dbReference>
<evidence type="ECO:0000313" key="2">
    <source>
        <dbReference type="Proteomes" id="UP000316429"/>
    </source>
</evidence>
<dbReference type="Proteomes" id="UP000316429">
    <property type="component" value="Unassembled WGS sequence"/>
</dbReference>
<dbReference type="AlphaFoldDB" id="A0A504UY37"/>